<dbReference type="InterPro" id="IPR011333">
    <property type="entry name" value="SKP1/BTB/POZ_sf"/>
</dbReference>
<dbReference type="AlphaFoldDB" id="A0AAV2BV56"/>
<dbReference type="InterPro" id="IPR002083">
    <property type="entry name" value="MATH/TRAF_dom"/>
</dbReference>
<comment type="caution">
    <text evidence="3">The sequence shown here is derived from an EMBL/GenBank/DDBJ whole genome shotgun (WGS) entry which is preliminary data.</text>
</comment>
<dbReference type="Gene3D" id="3.30.710.10">
    <property type="entry name" value="Potassium Channel Kv1.1, Chain A"/>
    <property type="match status" value="1"/>
</dbReference>
<dbReference type="EMBL" id="CAXIEN010000513">
    <property type="protein sequence ID" value="CAL1299676.1"/>
    <property type="molecule type" value="Genomic_DNA"/>
</dbReference>
<dbReference type="InterPro" id="IPR008974">
    <property type="entry name" value="TRAF-like"/>
</dbReference>
<dbReference type="Pfam" id="PF00651">
    <property type="entry name" value="BTB"/>
    <property type="match status" value="1"/>
</dbReference>
<accession>A0AAV2BV56</accession>
<evidence type="ECO:0008006" key="5">
    <source>
        <dbReference type="Google" id="ProtNLM"/>
    </source>
</evidence>
<dbReference type="Pfam" id="PF22486">
    <property type="entry name" value="MATH_2"/>
    <property type="match status" value="1"/>
</dbReference>
<dbReference type="InterPro" id="IPR000210">
    <property type="entry name" value="BTB/POZ_dom"/>
</dbReference>
<dbReference type="Gene3D" id="2.60.210.10">
    <property type="entry name" value="Apoptosis, Tumor Necrosis Factor Receptor Associated Protein 2, Chain A"/>
    <property type="match status" value="1"/>
</dbReference>
<sequence>MSNRDGNCLTFKWVIEKASFCWHKKGEILESPSFIIKALQETEWCLFMYPKGYQDSSFLLHLKRKDNGKGPREISLVFELSILDENGSPIRTFKRNRRPFYKDSSYGESDIPTWEEIFLFNRYYFLPNDTLTICCKMWKADDEFSMPLQWSTRTKIATEQTFNIKIPNFNKIEPDRHKGALLAVTNTQNMTLNISLVDGLRGDGNILFEIIPTDEKMRFFSFKLYLLSIIGRKLECIPGECGFYYRKSKSWLFQFSKRKLIANERYNMLTLFCHCCFSNGELIEEIETIQNSIIPSKYLASVRSNSSKKTSIMTTGATEVLKSLYTNQILCDVKLRAQMEIFPAHRNILSARSPVFRTMFTSDMREKSSQIVDIPDINADVLRFMLQYVYTESLEGLHYQSAYQLYVAADMYQILDLKNKCSVFLRGELIRSNACDVLVLADVYQDKDLKTDVQKFIVKEGKNIFTSDEWKDFIKENIQLAADTMLFKCIEE</sequence>
<feature type="domain" description="BTB" evidence="1">
    <location>
        <begin position="331"/>
        <end position="395"/>
    </location>
</feature>
<evidence type="ECO:0000313" key="3">
    <source>
        <dbReference type="EMBL" id="CAL1299676.1"/>
    </source>
</evidence>
<organism evidence="3 4">
    <name type="scientific">Larinioides sclopetarius</name>
    <dbReference type="NCBI Taxonomy" id="280406"/>
    <lineage>
        <taxon>Eukaryota</taxon>
        <taxon>Metazoa</taxon>
        <taxon>Ecdysozoa</taxon>
        <taxon>Arthropoda</taxon>
        <taxon>Chelicerata</taxon>
        <taxon>Arachnida</taxon>
        <taxon>Araneae</taxon>
        <taxon>Araneomorphae</taxon>
        <taxon>Entelegynae</taxon>
        <taxon>Araneoidea</taxon>
        <taxon>Araneidae</taxon>
        <taxon>Larinioides</taxon>
    </lineage>
</organism>
<dbReference type="PROSITE" id="PS50097">
    <property type="entry name" value="BTB"/>
    <property type="match status" value="1"/>
</dbReference>
<dbReference type="PROSITE" id="PS50144">
    <property type="entry name" value="MATH"/>
    <property type="match status" value="1"/>
</dbReference>
<protein>
    <recommendedName>
        <fullName evidence="5">Speckle-type POZ protein</fullName>
    </recommendedName>
</protein>
<feature type="domain" description="MATH" evidence="2">
    <location>
        <begin position="8"/>
        <end position="137"/>
    </location>
</feature>
<name>A0AAV2BV56_9ARAC</name>
<dbReference type="CDD" id="cd18186">
    <property type="entry name" value="BTB_POZ_ZBTB_KLHL-like"/>
    <property type="match status" value="1"/>
</dbReference>
<dbReference type="SMART" id="SM00225">
    <property type="entry name" value="BTB"/>
    <property type="match status" value="1"/>
</dbReference>
<reference evidence="3 4" key="1">
    <citation type="submission" date="2024-04" db="EMBL/GenBank/DDBJ databases">
        <authorList>
            <person name="Rising A."/>
            <person name="Reimegard J."/>
            <person name="Sonavane S."/>
            <person name="Akerstrom W."/>
            <person name="Nylinder S."/>
            <person name="Hedman E."/>
            <person name="Kallberg Y."/>
        </authorList>
    </citation>
    <scope>NUCLEOTIDE SEQUENCE [LARGE SCALE GENOMIC DNA]</scope>
</reference>
<keyword evidence="4" id="KW-1185">Reference proteome</keyword>
<proteinExistence type="predicted"/>
<evidence type="ECO:0000259" key="2">
    <source>
        <dbReference type="PROSITE" id="PS50144"/>
    </source>
</evidence>
<evidence type="ECO:0000259" key="1">
    <source>
        <dbReference type="PROSITE" id="PS50097"/>
    </source>
</evidence>
<dbReference type="Gene3D" id="1.25.40.420">
    <property type="match status" value="1"/>
</dbReference>
<dbReference type="SUPFAM" id="SSF54695">
    <property type="entry name" value="POZ domain"/>
    <property type="match status" value="1"/>
</dbReference>
<dbReference type="CDD" id="cd00121">
    <property type="entry name" value="MATH"/>
    <property type="match status" value="1"/>
</dbReference>
<evidence type="ECO:0000313" key="4">
    <source>
        <dbReference type="Proteomes" id="UP001497382"/>
    </source>
</evidence>
<dbReference type="Proteomes" id="UP001497382">
    <property type="component" value="Unassembled WGS sequence"/>
</dbReference>
<dbReference type="PANTHER" id="PTHR24413">
    <property type="entry name" value="SPECKLE-TYPE POZ PROTEIN"/>
    <property type="match status" value="1"/>
</dbReference>
<dbReference type="GO" id="GO:0030163">
    <property type="term" value="P:protein catabolic process"/>
    <property type="evidence" value="ECO:0007669"/>
    <property type="project" value="UniProtKB-ARBA"/>
</dbReference>
<dbReference type="SUPFAM" id="SSF49599">
    <property type="entry name" value="TRAF domain-like"/>
    <property type="match status" value="1"/>
</dbReference>
<gene>
    <name evidence="3" type="ORF">LARSCL_LOCUS21500</name>
</gene>